<comment type="caution">
    <text evidence="1">The sequence shown here is derived from an EMBL/GenBank/DDBJ whole genome shotgun (WGS) entry which is preliminary data.</text>
</comment>
<evidence type="ECO:0000313" key="2">
    <source>
        <dbReference type="Proteomes" id="UP000031572"/>
    </source>
</evidence>
<keyword evidence="2" id="KW-1185">Reference proteome</keyword>
<dbReference type="InterPro" id="IPR014984">
    <property type="entry name" value="HopJ"/>
</dbReference>
<dbReference type="RefSeq" id="WP_040038738.1">
    <property type="nucleotide sequence ID" value="NZ_JWJG01000028.1"/>
</dbReference>
<gene>
    <name evidence="1" type="ORF">TSA66_01625</name>
</gene>
<dbReference type="Gene3D" id="3.20.160.10">
    <property type="entry name" value="vpa0580 domain like"/>
    <property type="match status" value="1"/>
</dbReference>
<proteinExistence type="predicted"/>
<dbReference type="AlphaFoldDB" id="A0A0C2BF17"/>
<dbReference type="Pfam" id="PF08888">
    <property type="entry name" value="HopJ"/>
    <property type="match status" value="1"/>
</dbReference>
<protein>
    <submittedName>
        <fullName evidence="1">Type III effector</fullName>
    </submittedName>
</protein>
<dbReference type="Proteomes" id="UP000031572">
    <property type="component" value="Unassembled WGS sequence"/>
</dbReference>
<dbReference type="EMBL" id="JWJG01000028">
    <property type="protein sequence ID" value="KIF79825.1"/>
    <property type="molecule type" value="Genomic_DNA"/>
</dbReference>
<organism evidence="1 2">
    <name type="scientific">Noviherbaspirillum autotrophicum</name>
    <dbReference type="NCBI Taxonomy" id="709839"/>
    <lineage>
        <taxon>Bacteria</taxon>
        <taxon>Pseudomonadati</taxon>
        <taxon>Pseudomonadota</taxon>
        <taxon>Betaproteobacteria</taxon>
        <taxon>Burkholderiales</taxon>
        <taxon>Oxalobacteraceae</taxon>
        <taxon>Noviherbaspirillum</taxon>
    </lineage>
</organism>
<sequence length="116" mass="12749">MKIDAFLKKLNDVPESVTFDDTMAVIGDAYEFTPAAFTNGALRNEAGQNSGSCKLFAFAKLNALSEQQTLACFGAYYREDVLKNPNGSDHQNIRNFMKTGWSGVQFDSMPLQPKAA</sequence>
<name>A0A0C2BF17_9BURK</name>
<dbReference type="InterPro" id="IPR038604">
    <property type="entry name" value="HopJ_sf"/>
</dbReference>
<accession>A0A0C2BF17</accession>
<dbReference type="OrthoDB" id="9790826at2"/>
<evidence type="ECO:0000313" key="1">
    <source>
        <dbReference type="EMBL" id="KIF79825.1"/>
    </source>
</evidence>
<reference evidence="1 2" key="1">
    <citation type="submission" date="2014-12" db="EMBL/GenBank/DDBJ databases">
        <title>Denitrispirillum autotrophicum gen. nov., sp. nov., Denitrifying, Facultatively Autotrophic Bacteria Isolated from Rice Paddy Soil.</title>
        <authorList>
            <person name="Ishii S."/>
            <person name="Ashida N."/>
            <person name="Ohno H."/>
            <person name="Otsuka S."/>
            <person name="Yokota A."/>
            <person name="Senoo K."/>
        </authorList>
    </citation>
    <scope>NUCLEOTIDE SEQUENCE [LARGE SCALE GENOMIC DNA]</scope>
    <source>
        <strain evidence="1 2">TSA66</strain>
    </source>
</reference>